<dbReference type="PROSITE" id="PS50109">
    <property type="entry name" value="HIS_KIN"/>
    <property type="match status" value="1"/>
</dbReference>
<dbReference type="InterPro" id="IPR004358">
    <property type="entry name" value="Sig_transdc_His_kin-like_C"/>
</dbReference>
<dbReference type="CDD" id="cd00082">
    <property type="entry name" value="HisKA"/>
    <property type="match status" value="1"/>
</dbReference>
<dbReference type="PANTHER" id="PTHR43547">
    <property type="entry name" value="TWO-COMPONENT HISTIDINE KINASE"/>
    <property type="match status" value="1"/>
</dbReference>
<dbReference type="Pfam" id="PF00512">
    <property type="entry name" value="HisKA"/>
    <property type="match status" value="1"/>
</dbReference>
<dbReference type="InterPro" id="IPR036890">
    <property type="entry name" value="HATPase_C_sf"/>
</dbReference>
<evidence type="ECO:0000256" key="8">
    <source>
        <dbReference type="ARBA" id="ARBA00022777"/>
    </source>
</evidence>
<dbReference type="GO" id="GO:0000155">
    <property type="term" value="F:phosphorelay sensor kinase activity"/>
    <property type="evidence" value="ECO:0007669"/>
    <property type="project" value="InterPro"/>
</dbReference>
<dbReference type="EC" id="2.7.13.3" evidence="3"/>
<evidence type="ECO:0000256" key="7">
    <source>
        <dbReference type="ARBA" id="ARBA00022741"/>
    </source>
</evidence>
<keyword evidence="8 14" id="KW-0418">Kinase</keyword>
<dbReference type="Gene3D" id="1.10.287.130">
    <property type="match status" value="1"/>
</dbReference>
<feature type="transmembrane region" description="Helical" evidence="12">
    <location>
        <begin position="234"/>
        <end position="257"/>
    </location>
</feature>
<evidence type="ECO:0000313" key="15">
    <source>
        <dbReference type="Proteomes" id="UP000823637"/>
    </source>
</evidence>
<evidence type="ECO:0000256" key="5">
    <source>
        <dbReference type="ARBA" id="ARBA00022553"/>
    </source>
</evidence>
<evidence type="ECO:0000256" key="6">
    <source>
        <dbReference type="ARBA" id="ARBA00022679"/>
    </source>
</evidence>
<dbReference type="Gene3D" id="3.30.565.10">
    <property type="entry name" value="Histidine kinase-like ATPase, C-terminal domain"/>
    <property type="match status" value="1"/>
</dbReference>
<keyword evidence="4" id="KW-1003">Cell membrane</keyword>
<comment type="subcellular location">
    <subcellularLocation>
        <location evidence="2">Cell membrane</location>
    </subcellularLocation>
</comment>
<evidence type="ECO:0000313" key="14">
    <source>
        <dbReference type="EMBL" id="MBO8446490.1"/>
    </source>
</evidence>
<keyword evidence="12" id="KW-0812">Transmembrane</keyword>
<dbReference type="PRINTS" id="PR00344">
    <property type="entry name" value="BCTRLSENSOR"/>
</dbReference>
<sequence>MKKRTLVLLAVLMAVTFLFLVLLESIFFSSLADLRRKHFEDGVRRTLYQTSRILEEEETTLYLHDTMRKLMDEDETFASLTKEVSDTLAIKLGSYESRALVQMQGTPMQVLTNNLHKKLKDNFARRRILVNEVAMNWLKDSEQKSIEQRVDMKHVERLIHRELLNNGLDEAFYCKLVNFKGQVVYTTECKDSTVYEGTYYSQLLFPNDFNPKMNLIRVYFPGEKNYVFSPFSSLMIISVIITFMLLCTFISTIVLMFRQYNIAESKTDFMNNMTHEFKTPISSISLASQMLCDENIMKSPEVLKNISQIIRDETKRLSFQVEKVLQISLLENERSIMKFTDMDVNLIIEDVVNNFKLKVKSKKGSISTELKATNAVATVDELHFTNVIFNLLDNAIKYSKMDEPPHLKVRTWNDNEGKAIYISVQDNGIGIRRDQLKKIFEKFHRVSTGNVHNVKGFGLGLAYVKKIVEKHNGSIKAESELGEGTTFIITLPTLKNKKDV</sequence>
<name>A0A9D9H9V7_9BACT</name>
<keyword evidence="7" id="KW-0547">Nucleotide-binding</keyword>
<evidence type="ECO:0000256" key="4">
    <source>
        <dbReference type="ARBA" id="ARBA00022475"/>
    </source>
</evidence>
<dbReference type="Pfam" id="PF02518">
    <property type="entry name" value="HATPase_c"/>
    <property type="match status" value="1"/>
</dbReference>
<dbReference type="PANTHER" id="PTHR43547:SF2">
    <property type="entry name" value="HYBRID SIGNAL TRANSDUCTION HISTIDINE KINASE C"/>
    <property type="match status" value="1"/>
</dbReference>
<reference evidence="14" key="1">
    <citation type="submission" date="2020-10" db="EMBL/GenBank/DDBJ databases">
        <authorList>
            <person name="Gilroy R."/>
        </authorList>
    </citation>
    <scope>NUCLEOTIDE SEQUENCE</scope>
    <source>
        <strain evidence="14">D3-1215</strain>
    </source>
</reference>
<comment type="caution">
    <text evidence="14">The sequence shown here is derived from an EMBL/GenBank/DDBJ whole genome shotgun (WGS) entry which is preliminary data.</text>
</comment>
<dbReference type="GO" id="GO:0005886">
    <property type="term" value="C:plasma membrane"/>
    <property type="evidence" value="ECO:0007669"/>
    <property type="project" value="UniProtKB-SubCell"/>
</dbReference>
<dbReference type="InterPro" id="IPR036097">
    <property type="entry name" value="HisK_dim/P_sf"/>
</dbReference>
<evidence type="ECO:0000259" key="13">
    <source>
        <dbReference type="PROSITE" id="PS50109"/>
    </source>
</evidence>
<dbReference type="InterPro" id="IPR003661">
    <property type="entry name" value="HisK_dim/P_dom"/>
</dbReference>
<reference evidence="14" key="2">
    <citation type="journal article" date="2021" name="PeerJ">
        <title>Extensive microbial diversity within the chicken gut microbiome revealed by metagenomics and culture.</title>
        <authorList>
            <person name="Gilroy R."/>
            <person name="Ravi A."/>
            <person name="Getino M."/>
            <person name="Pursley I."/>
            <person name="Horton D.L."/>
            <person name="Alikhan N.F."/>
            <person name="Baker D."/>
            <person name="Gharbi K."/>
            <person name="Hall N."/>
            <person name="Watson M."/>
            <person name="Adriaenssens E.M."/>
            <person name="Foster-Nyarko E."/>
            <person name="Jarju S."/>
            <person name="Secka A."/>
            <person name="Antonio M."/>
            <person name="Oren A."/>
            <person name="Chaudhuri R.R."/>
            <person name="La Ragione R."/>
            <person name="Hildebrand F."/>
            <person name="Pallen M.J."/>
        </authorList>
    </citation>
    <scope>NUCLEOTIDE SEQUENCE</scope>
    <source>
        <strain evidence="14">D3-1215</strain>
    </source>
</reference>
<keyword evidence="12" id="KW-1133">Transmembrane helix</keyword>
<dbReference type="CDD" id="cd00075">
    <property type="entry name" value="HATPase"/>
    <property type="match status" value="1"/>
</dbReference>
<dbReference type="InterPro" id="IPR003594">
    <property type="entry name" value="HATPase_dom"/>
</dbReference>
<dbReference type="Proteomes" id="UP000823637">
    <property type="component" value="Unassembled WGS sequence"/>
</dbReference>
<dbReference type="GO" id="GO:0005524">
    <property type="term" value="F:ATP binding"/>
    <property type="evidence" value="ECO:0007669"/>
    <property type="project" value="UniProtKB-KW"/>
</dbReference>
<evidence type="ECO:0000256" key="11">
    <source>
        <dbReference type="ARBA" id="ARBA00023136"/>
    </source>
</evidence>
<evidence type="ECO:0000256" key="3">
    <source>
        <dbReference type="ARBA" id="ARBA00012438"/>
    </source>
</evidence>
<dbReference type="SUPFAM" id="SSF55874">
    <property type="entry name" value="ATPase domain of HSP90 chaperone/DNA topoisomerase II/histidine kinase"/>
    <property type="match status" value="1"/>
</dbReference>
<evidence type="ECO:0000256" key="1">
    <source>
        <dbReference type="ARBA" id="ARBA00000085"/>
    </source>
</evidence>
<keyword evidence="9" id="KW-0067">ATP-binding</keyword>
<keyword evidence="11 12" id="KW-0472">Membrane</keyword>
<keyword evidence="6" id="KW-0808">Transferase</keyword>
<organism evidence="14 15">
    <name type="scientific">Candidatus Enterocola intestinipullorum</name>
    <dbReference type="NCBI Taxonomy" id="2840783"/>
    <lineage>
        <taxon>Bacteria</taxon>
        <taxon>Pseudomonadati</taxon>
        <taxon>Bacteroidota</taxon>
        <taxon>Bacteroidia</taxon>
        <taxon>Bacteroidales</taxon>
        <taxon>Candidatus Enterocola</taxon>
    </lineage>
</organism>
<dbReference type="FunFam" id="3.30.565.10:FF:000023">
    <property type="entry name" value="PAS domain-containing sensor histidine kinase"/>
    <property type="match status" value="1"/>
</dbReference>
<evidence type="ECO:0000256" key="12">
    <source>
        <dbReference type="SAM" id="Phobius"/>
    </source>
</evidence>
<comment type="catalytic activity">
    <reaction evidence="1">
        <text>ATP + protein L-histidine = ADP + protein N-phospho-L-histidine.</text>
        <dbReference type="EC" id="2.7.13.3"/>
    </reaction>
</comment>
<gene>
    <name evidence="14" type="ORF">IAC32_01925</name>
</gene>
<feature type="domain" description="Histidine kinase" evidence="13">
    <location>
        <begin position="272"/>
        <end position="495"/>
    </location>
</feature>
<keyword evidence="10" id="KW-0902">Two-component regulatory system</keyword>
<proteinExistence type="predicted"/>
<protein>
    <recommendedName>
        <fullName evidence="3">histidine kinase</fullName>
        <ecNumber evidence="3">2.7.13.3</ecNumber>
    </recommendedName>
</protein>
<evidence type="ECO:0000256" key="10">
    <source>
        <dbReference type="ARBA" id="ARBA00023012"/>
    </source>
</evidence>
<dbReference type="SMART" id="SM00388">
    <property type="entry name" value="HisKA"/>
    <property type="match status" value="1"/>
</dbReference>
<accession>A0A9D9H9V7</accession>
<dbReference type="AlphaFoldDB" id="A0A9D9H9V7"/>
<dbReference type="SUPFAM" id="SSF47384">
    <property type="entry name" value="Homodimeric domain of signal transducing histidine kinase"/>
    <property type="match status" value="1"/>
</dbReference>
<dbReference type="EMBL" id="JADIMR010000027">
    <property type="protein sequence ID" value="MBO8446490.1"/>
    <property type="molecule type" value="Genomic_DNA"/>
</dbReference>
<evidence type="ECO:0000256" key="2">
    <source>
        <dbReference type="ARBA" id="ARBA00004236"/>
    </source>
</evidence>
<evidence type="ECO:0000256" key="9">
    <source>
        <dbReference type="ARBA" id="ARBA00022840"/>
    </source>
</evidence>
<dbReference type="InterPro" id="IPR005467">
    <property type="entry name" value="His_kinase_dom"/>
</dbReference>
<keyword evidence="5" id="KW-0597">Phosphoprotein</keyword>
<dbReference type="SMART" id="SM00387">
    <property type="entry name" value="HATPase_c"/>
    <property type="match status" value="1"/>
</dbReference>